<protein>
    <submittedName>
        <fullName evidence="3">Capsule polysaccharide export protein KpsE/RkpR</fullName>
    </submittedName>
</protein>
<comment type="caution">
    <text evidence="3">The sequence shown here is derived from an EMBL/GenBank/DDBJ whole genome shotgun (WGS) entry which is preliminary data.</text>
</comment>
<keyword evidence="1" id="KW-0175">Coiled coil</keyword>
<keyword evidence="2" id="KW-0472">Membrane</keyword>
<evidence type="ECO:0000313" key="3">
    <source>
        <dbReference type="EMBL" id="RLJ59545.1"/>
    </source>
</evidence>
<keyword evidence="4" id="KW-1185">Reference proteome</keyword>
<reference evidence="3 4" key="1">
    <citation type="submission" date="2018-10" db="EMBL/GenBank/DDBJ databases">
        <title>Genomic Encyclopedia of Archaeal and Bacterial Type Strains, Phase II (KMG-II): from individual species to whole genera.</title>
        <authorList>
            <person name="Goeker M."/>
        </authorList>
    </citation>
    <scope>NUCLEOTIDE SEQUENCE [LARGE SCALE GENOMIC DNA]</scope>
    <source>
        <strain evidence="3 4">DSM 29466</strain>
    </source>
</reference>
<feature type="coiled-coil region" evidence="1">
    <location>
        <begin position="263"/>
        <end position="320"/>
    </location>
</feature>
<evidence type="ECO:0000256" key="2">
    <source>
        <dbReference type="SAM" id="Phobius"/>
    </source>
</evidence>
<dbReference type="AlphaFoldDB" id="A0A497X1K3"/>
<gene>
    <name evidence="3" type="ORF">BCF46_1696</name>
</gene>
<dbReference type="RefSeq" id="WP_121023239.1">
    <property type="nucleotide sequence ID" value="NZ_RCCE01000002.1"/>
</dbReference>
<dbReference type="OrthoDB" id="7803779at2"/>
<evidence type="ECO:0000256" key="1">
    <source>
        <dbReference type="SAM" id="Coils"/>
    </source>
</evidence>
<feature type="transmembrane region" description="Helical" evidence="2">
    <location>
        <begin position="419"/>
        <end position="440"/>
    </location>
</feature>
<keyword evidence="2" id="KW-0812">Transmembrane</keyword>
<feature type="transmembrane region" description="Helical" evidence="2">
    <location>
        <begin position="91"/>
        <end position="116"/>
    </location>
</feature>
<keyword evidence="2" id="KW-1133">Transmembrane helix</keyword>
<accession>A0A497X1K3</accession>
<dbReference type="Proteomes" id="UP000269157">
    <property type="component" value="Unassembled WGS sequence"/>
</dbReference>
<name>A0A497X1K3_9RHOB</name>
<dbReference type="EMBL" id="RCCE01000002">
    <property type="protein sequence ID" value="RLJ59545.1"/>
    <property type="molecule type" value="Genomic_DNA"/>
</dbReference>
<organism evidence="3 4">
    <name type="scientific">Litoreibacter meonggei</name>
    <dbReference type="NCBI Taxonomy" id="1049199"/>
    <lineage>
        <taxon>Bacteria</taxon>
        <taxon>Pseudomonadati</taxon>
        <taxon>Pseudomonadota</taxon>
        <taxon>Alphaproteobacteria</taxon>
        <taxon>Rhodobacterales</taxon>
        <taxon>Roseobacteraceae</taxon>
        <taxon>Litoreibacter</taxon>
    </lineage>
</organism>
<proteinExistence type="predicted"/>
<evidence type="ECO:0000313" key="4">
    <source>
        <dbReference type="Proteomes" id="UP000269157"/>
    </source>
</evidence>
<sequence length="445" mass="48113">MSNSKPIGETEDERIKAWRAERARIAEADKAQRIAQKQTEQVQSTQAIKQDQRTEALALLSSVQPDTIYGPAATSNTAHKPGLFAGLGNRALFLAMVVAPVLLVAFYLIAVATPLYEARSVIAITKPAESGNASRSGLLGGVQGPSNLSEVFRAHSYVQSQALMDALESELGLITEFSGPAIDPLKRLRTIPALSMSKSAQFGRYVESSVDIQSGLLTLYVRAPSDAQAISVSQAVLQNTEEQVNSLGQQVFNQRQAHATSVREAAEQQVAEAQAALVALQIKYQEVDPRNRVESIYTTIRDLEAEALKLNNEVQKAEIAGIGDSQQTQQTVALEARIRQQIIDERARLVAPDDAPTGSLNTLLMEYELATLELGLARDAVQTALKSQAEAGREAALNRSLFQVVVPPRTAQTAVYPRIPGTLALVLIICLALFSAVTMFRAART</sequence>